<dbReference type="AlphaFoldDB" id="A0A0D8FWR4"/>
<comment type="caution">
    <text evidence="1">The sequence shown here is derived from an EMBL/GenBank/DDBJ whole genome shotgun (WGS) entry which is preliminary data.</text>
</comment>
<evidence type="ECO:0000313" key="1">
    <source>
        <dbReference type="EMBL" id="KJE77581.1"/>
    </source>
</evidence>
<reference evidence="1 2" key="1">
    <citation type="submission" date="2015-01" db="EMBL/GenBank/DDBJ databases">
        <title>Draft genome of the acidophilic iron oxidizer Ferrimicrobium acidiphilum strain T23.</title>
        <authorList>
            <person name="Poehlein A."/>
            <person name="Eisen S."/>
            <person name="Schloemann M."/>
            <person name="Johnson B.D."/>
            <person name="Daniel R."/>
            <person name="Muehling M."/>
        </authorList>
    </citation>
    <scope>NUCLEOTIDE SEQUENCE [LARGE SCALE GENOMIC DNA]</scope>
    <source>
        <strain evidence="1 2">T23</strain>
    </source>
</reference>
<keyword evidence="2" id="KW-1185">Reference proteome</keyword>
<dbReference type="EMBL" id="JXUW01000004">
    <property type="protein sequence ID" value="KJE77581.1"/>
    <property type="molecule type" value="Genomic_DNA"/>
</dbReference>
<organism evidence="1 2">
    <name type="scientific">Ferrimicrobium acidiphilum DSM 19497</name>
    <dbReference type="NCBI Taxonomy" id="1121877"/>
    <lineage>
        <taxon>Bacteria</taxon>
        <taxon>Bacillati</taxon>
        <taxon>Actinomycetota</taxon>
        <taxon>Acidimicrobiia</taxon>
        <taxon>Acidimicrobiales</taxon>
        <taxon>Acidimicrobiaceae</taxon>
        <taxon>Ferrimicrobium</taxon>
    </lineage>
</organism>
<name>A0A0D8FWR4_9ACTN</name>
<gene>
    <name evidence="1" type="ORF">FEAC_06900</name>
</gene>
<dbReference type="Proteomes" id="UP000032336">
    <property type="component" value="Unassembled WGS sequence"/>
</dbReference>
<evidence type="ECO:0000313" key="2">
    <source>
        <dbReference type="Proteomes" id="UP000032336"/>
    </source>
</evidence>
<dbReference type="STRING" id="1121877.FEAC_06900"/>
<protein>
    <submittedName>
        <fullName evidence="1">Uncharacterized protein</fullName>
    </submittedName>
</protein>
<dbReference type="GeneID" id="78371991"/>
<accession>A0A0D8FWR4</accession>
<dbReference type="eggNOG" id="ENOG5031I6C">
    <property type="taxonomic scope" value="Bacteria"/>
</dbReference>
<sequence length="323" mass="35601">MQPLLETAVKQRFGELEMMEQVRDDWWIGRTADTIVTWPVPAVGSRFEPMDEILGQLILLRRDYPDLACSVVLPTSLASHRSQLLLKVEDLQLAFSWADPTIELLVLDGVEISPLSSRPALEPVPVQGIPGPFQRLVDQVFGSLASPEYVCYRDSFFAEYLGIPVLGMVGEALVVGVDPRDQAMARETAMTSEALLSFAHEIVETLVASRLKRSGRYDFSRVAVGRLLRSLYIPHRAGIIPLEYGEVGQARARAYASGGGTFYGFGSALDLWLIVETAVLCQPEGEASQVVYVLDQEPLSIFAELARLVCIPYSIEVKELTGG</sequence>
<proteinExistence type="predicted"/>
<dbReference type="RefSeq" id="WP_035388620.1">
    <property type="nucleotide sequence ID" value="NZ_JQKF01000003.1"/>
</dbReference>